<protein>
    <submittedName>
        <fullName evidence="2">Uncharacterized protein</fullName>
    </submittedName>
</protein>
<feature type="non-terminal residue" evidence="2">
    <location>
        <position position="1"/>
    </location>
</feature>
<accession>A0A392U2R0</accession>
<sequence length="34" mass="3808">PPHRPPDRRRGPPPVTGKFGLPLWTAAPVPEVRR</sequence>
<keyword evidence="3" id="KW-1185">Reference proteome</keyword>
<proteinExistence type="predicted"/>
<dbReference type="Proteomes" id="UP000265520">
    <property type="component" value="Unassembled WGS sequence"/>
</dbReference>
<comment type="caution">
    <text evidence="2">The sequence shown here is derived from an EMBL/GenBank/DDBJ whole genome shotgun (WGS) entry which is preliminary data.</text>
</comment>
<evidence type="ECO:0000256" key="1">
    <source>
        <dbReference type="SAM" id="MobiDB-lite"/>
    </source>
</evidence>
<dbReference type="AlphaFoldDB" id="A0A392U2R0"/>
<evidence type="ECO:0000313" key="3">
    <source>
        <dbReference type="Proteomes" id="UP000265520"/>
    </source>
</evidence>
<name>A0A392U2R0_9FABA</name>
<evidence type="ECO:0000313" key="2">
    <source>
        <dbReference type="EMBL" id="MCI67378.1"/>
    </source>
</evidence>
<feature type="compositionally biased region" description="Basic and acidic residues" evidence="1">
    <location>
        <begin position="1"/>
        <end position="10"/>
    </location>
</feature>
<dbReference type="EMBL" id="LXQA010715689">
    <property type="protein sequence ID" value="MCI67378.1"/>
    <property type="molecule type" value="Genomic_DNA"/>
</dbReference>
<reference evidence="2 3" key="1">
    <citation type="journal article" date="2018" name="Front. Plant Sci.">
        <title>Red Clover (Trifolium pratense) and Zigzag Clover (T. medium) - A Picture of Genomic Similarities and Differences.</title>
        <authorList>
            <person name="Dluhosova J."/>
            <person name="Istvanek J."/>
            <person name="Nedelnik J."/>
            <person name="Repkova J."/>
        </authorList>
    </citation>
    <scope>NUCLEOTIDE SEQUENCE [LARGE SCALE GENOMIC DNA]</scope>
    <source>
        <strain evidence="3">cv. 10/8</strain>
        <tissue evidence="2">Leaf</tissue>
    </source>
</reference>
<feature type="region of interest" description="Disordered" evidence="1">
    <location>
        <begin position="1"/>
        <end position="34"/>
    </location>
</feature>
<organism evidence="2 3">
    <name type="scientific">Trifolium medium</name>
    <dbReference type="NCBI Taxonomy" id="97028"/>
    <lineage>
        <taxon>Eukaryota</taxon>
        <taxon>Viridiplantae</taxon>
        <taxon>Streptophyta</taxon>
        <taxon>Embryophyta</taxon>
        <taxon>Tracheophyta</taxon>
        <taxon>Spermatophyta</taxon>
        <taxon>Magnoliopsida</taxon>
        <taxon>eudicotyledons</taxon>
        <taxon>Gunneridae</taxon>
        <taxon>Pentapetalae</taxon>
        <taxon>rosids</taxon>
        <taxon>fabids</taxon>
        <taxon>Fabales</taxon>
        <taxon>Fabaceae</taxon>
        <taxon>Papilionoideae</taxon>
        <taxon>50 kb inversion clade</taxon>
        <taxon>NPAAA clade</taxon>
        <taxon>Hologalegina</taxon>
        <taxon>IRL clade</taxon>
        <taxon>Trifolieae</taxon>
        <taxon>Trifolium</taxon>
    </lineage>
</organism>